<dbReference type="GO" id="GO:0008170">
    <property type="term" value="F:N-methyltransferase activity"/>
    <property type="evidence" value="ECO:0007669"/>
    <property type="project" value="InterPro"/>
</dbReference>
<dbReference type="Pfam" id="PF01555">
    <property type="entry name" value="N6_N4_Mtase"/>
    <property type="match status" value="1"/>
</dbReference>
<dbReference type="PROSITE" id="PS00092">
    <property type="entry name" value="N6_MTASE"/>
    <property type="match status" value="1"/>
</dbReference>
<protein>
    <recommendedName>
        <fullName evidence="6">DNA methylase N-4/N-6 domain-containing protein</fullName>
    </recommendedName>
</protein>
<dbReference type="AlphaFoldDB" id="A0A0F9DYP4"/>
<evidence type="ECO:0000256" key="4">
    <source>
        <dbReference type="ARBA" id="ARBA00022691"/>
    </source>
</evidence>
<sequence>LTRPQGVNGYRALEQEFTGKVKCIYIDPPYNTGTAFEHYDDGVEHSVWLSLMRERLEILWRLLGRDGSIWISIDDREMAYLKVLMDEVCGRKCFVACNVWQKRYSRDNNSAIGDVHEYVLVYAPNPEEFKKTRNLVELDEKSRKPYTDPDNDPNGRWQSISFTGEGYRPNQMYEIVAPNGSKHVPPEGRHWATLESEFKRMLAAGRFWFGKTGNGVPRVKRYLTEVAGLVPWTWWPHTDVGHTDESKKESHALFGKQNAFPTPKPERLLFRILHIATGPGDIVLDSFAGSGSTGAVAHKMGRRWIMVELGEHCDTHIVPRLTSVIESEDLGGITETCGWKGGGGFRYYHLGPSMLEKDDFDNWIISKEFNSTMLAEAMCKLQGFTYAPSDEHFWMHGHSTEADFIYVTTQFMTKEMLTKISDEVGDNRSLLVCCSAFRVKPDAFPNLTLKKIPKAVLRKCEWGQDDYSLEIKNLPKAPDFDSQPEDDPQPKPTRRQRRKSSPDQQTLF</sequence>
<evidence type="ECO:0000256" key="5">
    <source>
        <dbReference type="SAM" id="MobiDB-lite"/>
    </source>
</evidence>
<reference evidence="7" key="1">
    <citation type="journal article" date="2015" name="Nature">
        <title>Complex archaea that bridge the gap between prokaryotes and eukaryotes.</title>
        <authorList>
            <person name="Spang A."/>
            <person name="Saw J.H."/>
            <person name="Jorgensen S.L."/>
            <person name="Zaremba-Niedzwiedzka K."/>
            <person name="Martijn J."/>
            <person name="Lind A.E."/>
            <person name="van Eijk R."/>
            <person name="Schleper C."/>
            <person name="Guy L."/>
            <person name="Ettema T.J."/>
        </authorList>
    </citation>
    <scope>NUCLEOTIDE SEQUENCE</scope>
</reference>
<evidence type="ECO:0000256" key="1">
    <source>
        <dbReference type="ARBA" id="ARBA00006594"/>
    </source>
</evidence>
<evidence type="ECO:0000256" key="3">
    <source>
        <dbReference type="ARBA" id="ARBA00022679"/>
    </source>
</evidence>
<dbReference type="GO" id="GO:0003677">
    <property type="term" value="F:DNA binding"/>
    <property type="evidence" value="ECO:0007669"/>
    <property type="project" value="InterPro"/>
</dbReference>
<dbReference type="PIRSF" id="PIRSF015855">
    <property type="entry name" value="TypeIII_Mtase_mKpnI"/>
    <property type="match status" value="1"/>
</dbReference>
<feature type="non-terminal residue" evidence="7">
    <location>
        <position position="1"/>
    </location>
</feature>
<evidence type="ECO:0000256" key="2">
    <source>
        <dbReference type="ARBA" id="ARBA00022603"/>
    </source>
</evidence>
<dbReference type="InterPro" id="IPR002052">
    <property type="entry name" value="DNA_methylase_N6_adenine_CS"/>
</dbReference>
<dbReference type="InterPro" id="IPR029063">
    <property type="entry name" value="SAM-dependent_MTases_sf"/>
</dbReference>
<proteinExistence type="inferred from homology"/>
<keyword evidence="2" id="KW-0489">Methyltransferase</keyword>
<evidence type="ECO:0000259" key="6">
    <source>
        <dbReference type="Pfam" id="PF01555"/>
    </source>
</evidence>
<dbReference type="EMBL" id="LAZR01027074">
    <property type="protein sequence ID" value="KKL66844.1"/>
    <property type="molecule type" value="Genomic_DNA"/>
</dbReference>
<dbReference type="InterPro" id="IPR002941">
    <property type="entry name" value="DNA_methylase_N4/N6"/>
</dbReference>
<dbReference type="Gene3D" id="3.40.50.150">
    <property type="entry name" value="Vaccinia Virus protein VP39"/>
    <property type="match status" value="1"/>
</dbReference>
<evidence type="ECO:0000313" key="7">
    <source>
        <dbReference type="EMBL" id="KKL66844.1"/>
    </source>
</evidence>
<keyword evidence="4" id="KW-0949">S-adenosyl-L-methionine</keyword>
<feature type="region of interest" description="Disordered" evidence="5">
    <location>
        <begin position="473"/>
        <end position="508"/>
    </location>
</feature>
<keyword evidence="3" id="KW-0808">Transferase</keyword>
<organism evidence="7">
    <name type="scientific">marine sediment metagenome</name>
    <dbReference type="NCBI Taxonomy" id="412755"/>
    <lineage>
        <taxon>unclassified sequences</taxon>
        <taxon>metagenomes</taxon>
        <taxon>ecological metagenomes</taxon>
    </lineage>
</organism>
<dbReference type="InterPro" id="IPR002295">
    <property type="entry name" value="N4/N6-MTase_EcoPI_Mod-like"/>
</dbReference>
<comment type="similarity">
    <text evidence="1">Belongs to the N(4)/N(6)-methyltransferase family.</text>
</comment>
<name>A0A0F9DYP4_9ZZZZ</name>
<comment type="caution">
    <text evidence="7">The sequence shown here is derived from an EMBL/GenBank/DDBJ whole genome shotgun (WGS) entry which is preliminary data.</text>
</comment>
<feature type="domain" description="DNA methylase N-4/N-6" evidence="6">
    <location>
        <begin position="21"/>
        <end position="312"/>
    </location>
</feature>
<gene>
    <name evidence="7" type="ORF">LCGC14_2140930</name>
</gene>
<dbReference type="PRINTS" id="PR00506">
    <property type="entry name" value="D21N6MTFRASE"/>
</dbReference>
<accession>A0A0F9DYP4</accession>
<dbReference type="GO" id="GO:0032259">
    <property type="term" value="P:methylation"/>
    <property type="evidence" value="ECO:0007669"/>
    <property type="project" value="UniProtKB-KW"/>
</dbReference>
<dbReference type="SUPFAM" id="SSF53335">
    <property type="entry name" value="S-adenosyl-L-methionine-dependent methyltransferases"/>
    <property type="match status" value="1"/>
</dbReference>